<dbReference type="EMBL" id="CP139368">
    <property type="protein sequence ID" value="WPR89068.1"/>
    <property type="molecule type" value="Genomic_DNA"/>
</dbReference>
<gene>
    <name evidence="2" type="ORF">SM116_15075</name>
</gene>
<dbReference type="PROSITE" id="PS50043">
    <property type="entry name" value="HTH_LUXR_2"/>
    <property type="match status" value="1"/>
</dbReference>
<dbReference type="SUPFAM" id="SSF53474">
    <property type="entry name" value="alpha/beta-Hydrolases"/>
    <property type="match status" value="1"/>
</dbReference>
<dbReference type="Pfam" id="PF00561">
    <property type="entry name" value="Abhydrolase_1"/>
    <property type="match status" value="1"/>
</dbReference>
<dbReference type="InterPro" id="IPR016032">
    <property type="entry name" value="Sig_transdc_resp-reg_C-effctor"/>
</dbReference>
<dbReference type="PRINTS" id="PR00038">
    <property type="entry name" value="HTHLUXR"/>
</dbReference>
<evidence type="ECO:0000313" key="2">
    <source>
        <dbReference type="EMBL" id="WPR89068.1"/>
    </source>
</evidence>
<dbReference type="PRINTS" id="PR00111">
    <property type="entry name" value="ABHYDROLASE"/>
</dbReference>
<dbReference type="PANTHER" id="PTHR43433">
    <property type="entry name" value="HYDROLASE, ALPHA/BETA FOLD FAMILY PROTEIN"/>
    <property type="match status" value="1"/>
</dbReference>
<evidence type="ECO:0000313" key="3">
    <source>
        <dbReference type="Proteomes" id="UP001323798"/>
    </source>
</evidence>
<keyword evidence="2" id="KW-0378">Hydrolase</keyword>
<accession>A0ABZ0SKC3</accession>
<dbReference type="SMART" id="SM00421">
    <property type="entry name" value="HTH_LUXR"/>
    <property type="match status" value="1"/>
</dbReference>
<dbReference type="Gene3D" id="1.10.10.10">
    <property type="entry name" value="Winged helix-like DNA-binding domain superfamily/Winged helix DNA-binding domain"/>
    <property type="match status" value="1"/>
</dbReference>
<dbReference type="InterPro" id="IPR000792">
    <property type="entry name" value="Tscrpt_reg_LuxR_C"/>
</dbReference>
<proteinExistence type="predicted"/>
<protein>
    <submittedName>
        <fullName evidence="2">Alpha/beta fold hydrolase</fullName>
    </submittedName>
</protein>
<dbReference type="PANTHER" id="PTHR43433:SF8">
    <property type="entry name" value="BIFUNCTIONAL LIPASE_ADENYLATE CYCLASE LIPJ"/>
    <property type="match status" value="1"/>
</dbReference>
<dbReference type="GO" id="GO:0016787">
    <property type="term" value="F:hydrolase activity"/>
    <property type="evidence" value="ECO:0007669"/>
    <property type="project" value="UniProtKB-KW"/>
</dbReference>
<dbReference type="Gene3D" id="3.40.50.1820">
    <property type="entry name" value="alpha/beta hydrolase"/>
    <property type="match status" value="1"/>
</dbReference>
<dbReference type="InterPro" id="IPR050471">
    <property type="entry name" value="AB_hydrolase"/>
</dbReference>
<sequence length="339" mass="36294">MEQRIGRVALSGGTEVAYATAGSGPVLLLLPGWVSHVELDWALGPQRRFYEAIAPGRTLVRYDRPGNGLSGAAPEGAELADLELEVIDAVADAVGADQVDVVGTSLSSVFAVRWAARHPERIRRLVLYGGWVDGARLGDPEAREHVLELVGTHWGFGSEILTDIFAPGADAEFRAAFAALQRSAASAETAHRVLAAAYAMDVSGDLGRVTTPTRVIHREGDRAVPVQEGRRLAAGIAGAELTVLPGRAHIAYVGDVDAVVDAMRQGLGLSRSTARFAPLLTSRQLEVAALVADGCSNRQIAERLFITERTAESHVDRIRERLGLRSRAQLAVWYATSIR</sequence>
<keyword evidence="3" id="KW-1185">Reference proteome</keyword>
<feature type="domain" description="HTH luxR-type" evidence="1">
    <location>
        <begin position="273"/>
        <end position="338"/>
    </location>
</feature>
<dbReference type="Proteomes" id="UP001323798">
    <property type="component" value="Chromosome"/>
</dbReference>
<dbReference type="InterPro" id="IPR036388">
    <property type="entry name" value="WH-like_DNA-bd_sf"/>
</dbReference>
<dbReference type="Pfam" id="PF00196">
    <property type="entry name" value="GerE"/>
    <property type="match status" value="1"/>
</dbReference>
<evidence type="ECO:0000259" key="1">
    <source>
        <dbReference type="PROSITE" id="PS50043"/>
    </source>
</evidence>
<dbReference type="InterPro" id="IPR029058">
    <property type="entry name" value="AB_hydrolase_fold"/>
</dbReference>
<dbReference type="InterPro" id="IPR000073">
    <property type="entry name" value="AB_hydrolase_1"/>
</dbReference>
<name>A0ABZ0SKC3_9MICO</name>
<dbReference type="SUPFAM" id="SSF46894">
    <property type="entry name" value="C-terminal effector domain of the bipartite response regulators"/>
    <property type="match status" value="1"/>
</dbReference>
<dbReference type="RefSeq" id="WP_320941785.1">
    <property type="nucleotide sequence ID" value="NZ_BAABEU010000001.1"/>
</dbReference>
<dbReference type="CDD" id="cd06170">
    <property type="entry name" value="LuxR_C_like"/>
    <property type="match status" value="1"/>
</dbReference>
<reference evidence="2 3" key="1">
    <citation type="submission" date="2023-11" db="EMBL/GenBank/DDBJ databases">
        <title>Genome sequence of Microbacterium rhizosphaerae KACC 19337.</title>
        <authorList>
            <person name="Choi H."/>
            <person name="Kim S."/>
            <person name="Kim Y."/>
            <person name="Kwon S.-W."/>
            <person name="Heo J."/>
        </authorList>
    </citation>
    <scope>NUCLEOTIDE SEQUENCE [LARGE SCALE GENOMIC DNA]</scope>
    <source>
        <strain evidence="2 3">KACC 19337</strain>
    </source>
</reference>
<organism evidence="2 3">
    <name type="scientific">Microbacterium rhizosphaerae</name>
    <dbReference type="NCBI Taxonomy" id="1678237"/>
    <lineage>
        <taxon>Bacteria</taxon>
        <taxon>Bacillati</taxon>
        <taxon>Actinomycetota</taxon>
        <taxon>Actinomycetes</taxon>
        <taxon>Micrococcales</taxon>
        <taxon>Microbacteriaceae</taxon>
        <taxon>Microbacterium</taxon>
    </lineage>
</organism>